<protein>
    <recommendedName>
        <fullName evidence="1">DUF6933 domain-containing protein</fullName>
    </recommendedName>
</protein>
<dbReference type="AlphaFoldDB" id="A0A423PN67"/>
<evidence type="ECO:0000313" key="2">
    <source>
        <dbReference type="EMBL" id="ROO27065.1"/>
    </source>
</evidence>
<evidence type="ECO:0000313" key="3">
    <source>
        <dbReference type="Proteomes" id="UP000283993"/>
    </source>
</evidence>
<evidence type="ECO:0000259" key="1">
    <source>
        <dbReference type="Pfam" id="PF22016"/>
    </source>
</evidence>
<organism evidence="2 3">
    <name type="scientific">Salinisphaera orenii MK-B5</name>
    <dbReference type="NCBI Taxonomy" id="856730"/>
    <lineage>
        <taxon>Bacteria</taxon>
        <taxon>Pseudomonadati</taxon>
        <taxon>Pseudomonadota</taxon>
        <taxon>Gammaproteobacteria</taxon>
        <taxon>Salinisphaerales</taxon>
        <taxon>Salinisphaeraceae</taxon>
        <taxon>Salinisphaera</taxon>
    </lineage>
</organism>
<accession>A0A423PN67</accession>
<name>A0A423PN67_9GAMM</name>
<dbReference type="RefSeq" id="WP_123631237.1">
    <property type="nucleotide sequence ID" value="NZ_AYKH01000016.1"/>
</dbReference>
<sequence length="187" mass="20980">MTALRCTAKLLKPLKTKPAADLCAPTNCLGDWSANVVRYARKPFVIAVAEYSRIALILPAAPYATLVERFQHDLPYLLRYLRVPEVQIEAELAAMQPVRIAKTNSRSVLASINNYDLMISWLLAGGEDWSTVDLMQRIAEDISKPNDYQPTGDAVRVRFGLEPMIGPAMREQDRRFGEAYRQSSSAH</sequence>
<dbReference type="Proteomes" id="UP000283993">
    <property type="component" value="Unassembled WGS sequence"/>
</dbReference>
<proteinExistence type="predicted"/>
<reference evidence="2 3" key="1">
    <citation type="submission" date="2013-10" db="EMBL/GenBank/DDBJ databases">
        <title>Salinisphaera orenii MK-B5 Genome Sequencing.</title>
        <authorList>
            <person name="Lai Q."/>
            <person name="Li C."/>
            <person name="Shao Z."/>
        </authorList>
    </citation>
    <scope>NUCLEOTIDE SEQUENCE [LARGE SCALE GENOMIC DNA]</scope>
    <source>
        <strain evidence="2 3">MK-B5</strain>
    </source>
</reference>
<feature type="domain" description="DUF6933" evidence="1">
    <location>
        <begin position="4"/>
        <end position="149"/>
    </location>
</feature>
<comment type="caution">
    <text evidence="2">The sequence shown here is derived from an EMBL/GenBank/DDBJ whole genome shotgun (WGS) entry which is preliminary data.</text>
</comment>
<dbReference type="EMBL" id="AYKH01000016">
    <property type="protein sequence ID" value="ROO27065.1"/>
    <property type="molecule type" value="Genomic_DNA"/>
</dbReference>
<gene>
    <name evidence="2" type="ORF">SAOR_09605</name>
</gene>
<dbReference type="InterPro" id="IPR053864">
    <property type="entry name" value="DUF6933"/>
</dbReference>
<keyword evidence="3" id="KW-1185">Reference proteome</keyword>
<dbReference type="Pfam" id="PF22016">
    <property type="entry name" value="DUF6933"/>
    <property type="match status" value="1"/>
</dbReference>